<dbReference type="Proteomes" id="UP000283329">
    <property type="component" value="Unassembled WGS sequence"/>
</dbReference>
<name>A0A1Y4PJA5_BACOV</name>
<evidence type="ECO:0000313" key="3">
    <source>
        <dbReference type="Proteomes" id="UP000283329"/>
    </source>
</evidence>
<accession>A0A1Y4PJA5</accession>
<evidence type="ECO:0000256" key="1">
    <source>
        <dbReference type="SAM" id="MobiDB-lite"/>
    </source>
</evidence>
<dbReference type="EMBL" id="QRJR01000002">
    <property type="protein sequence ID" value="RHH52178.1"/>
    <property type="molecule type" value="Genomic_DNA"/>
</dbReference>
<organism evidence="2 3">
    <name type="scientific">Bacteroides ovatus</name>
    <dbReference type="NCBI Taxonomy" id="28116"/>
    <lineage>
        <taxon>Bacteria</taxon>
        <taxon>Pseudomonadati</taxon>
        <taxon>Bacteroidota</taxon>
        <taxon>Bacteroidia</taxon>
        <taxon>Bacteroidales</taxon>
        <taxon>Bacteroidaceae</taxon>
        <taxon>Bacteroides</taxon>
    </lineage>
</organism>
<evidence type="ECO:0000313" key="2">
    <source>
        <dbReference type="EMBL" id="RHH52178.1"/>
    </source>
</evidence>
<sequence length="62" mass="6784">MTAQNYEKPGLSQARAFCILGTSPLPIGKWATSNLILVQQKRRSKSKDKRDASGKCGEASLF</sequence>
<proteinExistence type="predicted"/>
<gene>
    <name evidence="2" type="ORF">DW206_03490</name>
</gene>
<feature type="region of interest" description="Disordered" evidence="1">
    <location>
        <begin position="40"/>
        <end position="62"/>
    </location>
</feature>
<dbReference type="AlphaFoldDB" id="A0A1Y4PJA5"/>
<comment type="caution">
    <text evidence="2">The sequence shown here is derived from an EMBL/GenBank/DDBJ whole genome shotgun (WGS) entry which is preliminary data.</text>
</comment>
<protein>
    <submittedName>
        <fullName evidence="2">Uncharacterized protein</fullName>
    </submittedName>
</protein>
<reference evidence="2 3" key="1">
    <citation type="submission" date="2018-08" db="EMBL/GenBank/DDBJ databases">
        <title>A genome reference for cultivated species of the human gut microbiota.</title>
        <authorList>
            <person name="Zou Y."/>
            <person name="Xue W."/>
            <person name="Luo G."/>
        </authorList>
    </citation>
    <scope>NUCLEOTIDE SEQUENCE [LARGE SCALE GENOMIC DNA]</scope>
    <source>
        <strain evidence="2 3">AM17-48</strain>
    </source>
</reference>